<organism evidence="1">
    <name type="scientific">Rhizophora mucronata</name>
    <name type="common">Asiatic mangrove</name>
    <dbReference type="NCBI Taxonomy" id="61149"/>
    <lineage>
        <taxon>Eukaryota</taxon>
        <taxon>Viridiplantae</taxon>
        <taxon>Streptophyta</taxon>
        <taxon>Embryophyta</taxon>
        <taxon>Tracheophyta</taxon>
        <taxon>Spermatophyta</taxon>
        <taxon>Magnoliopsida</taxon>
        <taxon>eudicotyledons</taxon>
        <taxon>Gunneridae</taxon>
        <taxon>Pentapetalae</taxon>
        <taxon>rosids</taxon>
        <taxon>fabids</taxon>
        <taxon>Malpighiales</taxon>
        <taxon>Rhizophoraceae</taxon>
        <taxon>Rhizophora</taxon>
    </lineage>
</organism>
<proteinExistence type="predicted"/>
<dbReference type="EMBL" id="GGEC01055264">
    <property type="protein sequence ID" value="MBX35748.1"/>
    <property type="molecule type" value="Transcribed_RNA"/>
</dbReference>
<name>A0A2P2MZY6_RHIMU</name>
<reference evidence="1" key="1">
    <citation type="submission" date="2018-02" db="EMBL/GenBank/DDBJ databases">
        <title>Rhizophora mucronata_Transcriptome.</title>
        <authorList>
            <person name="Meera S.P."/>
            <person name="Sreeshan A."/>
            <person name="Augustine A."/>
        </authorList>
    </citation>
    <scope>NUCLEOTIDE SEQUENCE</scope>
    <source>
        <tissue evidence="1">Leaf</tissue>
    </source>
</reference>
<accession>A0A2P2MZY6</accession>
<protein>
    <submittedName>
        <fullName evidence="1">Uncharacterized protein</fullName>
    </submittedName>
</protein>
<sequence>MTFSQYHSINKIVCRGYKAHKTMNLEQ</sequence>
<dbReference type="AlphaFoldDB" id="A0A2P2MZY6"/>
<evidence type="ECO:0000313" key="1">
    <source>
        <dbReference type="EMBL" id="MBX35748.1"/>
    </source>
</evidence>